<feature type="transmembrane region" description="Helical" evidence="5">
    <location>
        <begin position="386"/>
        <end position="403"/>
    </location>
</feature>
<evidence type="ECO:0000256" key="4">
    <source>
        <dbReference type="ARBA" id="ARBA00023136"/>
    </source>
</evidence>
<dbReference type="InterPro" id="IPR007016">
    <property type="entry name" value="O-antigen_ligase-rel_domated"/>
</dbReference>
<feature type="transmembrane region" description="Helical" evidence="5">
    <location>
        <begin position="20"/>
        <end position="53"/>
    </location>
</feature>
<gene>
    <name evidence="7" type="ORF">WNY58_00840</name>
</gene>
<keyword evidence="4 5" id="KW-0472">Membrane</keyword>
<dbReference type="RefSeq" id="WP_342853406.1">
    <property type="nucleotide sequence ID" value="NZ_JBBMRA010000001.1"/>
</dbReference>
<dbReference type="Proteomes" id="UP001449225">
    <property type="component" value="Unassembled WGS sequence"/>
</dbReference>
<evidence type="ECO:0000259" key="6">
    <source>
        <dbReference type="Pfam" id="PF04932"/>
    </source>
</evidence>
<evidence type="ECO:0000313" key="7">
    <source>
        <dbReference type="EMBL" id="MEM5534924.1"/>
    </source>
</evidence>
<evidence type="ECO:0000313" key="8">
    <source>
        <dbReference type="Proteomes" id="UP001449225"/>
    </source>
</evidence>
<dbReference type="Pfam" id="PF04932">
    <property type="entry name" value="Wzy_C"/>
    <property type="match status" value="1"/>
</dbReference>
<comment type="subcellular location">
    <subcellularLocation>
        <location evidence="1">Membrane</location>
        <topology evidence="1">Multi-pass membrane protein</topology>
    </subcellularLocation>
</comment>
<dbReference type="GO" id="GO:0016874">
    <property type="term" value="F:ligase activity"/>
    <property type="evidence" value="ECO:0007669"/>
    <property type="project" value="UniProtKB-KW"/>
</dbReference>
<keyword evidence="7" id="KW-0436">Ligase</keyword>
<accession>A0ABU9TMI7</accession>
<feature type="transmembrane region" description="Helical" evidence="5">
    <location>
        <begin position="89"/>
        <end position="108"/>
    </location>
</feature>
<keyword evidence="3 5" id="KW-1133">Transmembrane helix</keyword>
<protein>
    <submittedName>
        <fullName evidence="7">O-antigen ligase family protein</fullName>
    </submittedName>
</protein>
<comment type="caution">
    <text evidence="7">The sequence shown here is derived from an EMBL/GenBank/DDBJ whole genome shotgun (WGS) entry which is preliminary data.</text>
</comment>
<evidence type="ECO:0000256" key="1">
    <source>
        <dbReference type="ARBA" id="ARBA00004141"/>
    </source>
</evidence>
<feature type="transmembrane region" description="Helical" evidence="5">
    <location>
        <begin position="363"/>
        <end position="380"/>
    </location>
</feature>
<name>A0ABU9TMI7_9GAMM</name>
<keyword evidence="8" id="KW-1185">Reference proteome</keyword>
<evidence type="ECO:0000256" key="3">
    <source>
        <dbReference type="ARBA" id="ARBA00022989"/>
    </source>
</evidence>
<dbReference type="PANTHER" id="PTHR37422:SF13">
    <property type="entry name" value="LIPOPOLYSACCHARIDE BIOSYNTHESIS PROTEIN PA4999-RELATED"/>
    <property type="match status" value="1"/>
</dbReference>
<reference evidence="7 8" key="1">
    <citation type="submission" date="2024-03" db="EMBL/GenBank/DDBJ databases">
        <title>Community enrichment and isolation of bacterial strains for fucoidan degradation.</title>
        <authorList>
            <person name="Sichert A."/>
        </authorList>
    </citation>
    <scope>NUCLEOTIDE SEQUENCE [LARGE SCALE GENOMIC DNA]</scope>
    <source>
        <strain evidence="7 8">AS76</strain>
    </source>
</reference>
<evidence type="ECO:0000256" key="5">
    <source>
        <dbReference type="SAM" id="Phobius"/>
    </source>
</evidence>
<proteinExistence type="predicted"/>
<dbReference type="PANTHER" id="PTHR37422">
    <property type="entry name" value="TEICHURONIC ACID BIOSYNTHESIS PROTEIN TUAE"/>
    <property type="match status" value="1"/>
</dbReference>
<organism evidence="7 8">
    <name type="scientific">Neptuniibacter pectenicola</name>
    <dbReference type="NCBI Taxonomy" id="1806669"/>
    <lineage>
        <taxon>Bacteria</taxon>
        <taxon>Pseudomonadati</taxon>
        <taxon>Pseudomonadota</taxon>
        <taxon>Gammaproteobacteria</taxon>
        <taxon>Oceanospirillales</taxon>
        <taxon>Oceanospirillaceae</taxon>
        <taxon>Neptuniibacter</taxon>
    </lineage>
</organism>
<feature type="transmembrane region" description="Helical" evidence="5">
    <location>
        <begin position="328"/>
        <end position="351"/>
    </location>
</feature>
<keyword evidence="2 5" id="KW-0812">Transmembrane</keyword>
<sequence length="420" mass="47217">MINKVDVYSDKKNHKDQVDYIVVFLILLFLAGAGMFGFYSTLMFLIVGGIYTGLNFKYALATYKNNWFMFLFGLISVFSVFWAEAPLAALRNGVQFLLTIGIFLTVIYCVKLNILFKAISAAMLAVMVLNVTSSQTVEISYTGEVVKVGYFGSKNSMAMVAGFALLSSIGAVLCSKASLLSRFLAVTCIVISLATFLQARSLGSTISLGFVLAISGLLFFYSRANLLTETKVNINFLVFIFIFIFIFVFIVFFDYSVYESFMYSLGKDPTITGRTDIWGIGFESIKENPILGVGQSSYWNINNIGALEIWELMHKEEGSPFGFHNLYIHTYVELGLLGFLTVLLFFIKGFLGINKCSLKGMRYIDIVLVSLFLIIFSKTFFETVGFSPFSLSTFFLCFSVVHIRRFSFYDKPAYIKLRLN</sequence>
<feature type="transmembrane region" description="Helical" evidence="5">
    <location>
        <begin position="157"/>
        <end position="174"/>
    </location>
</feature>
<feature type="transmembrane region" description="Helical" evidence="5">
    <location>
        <begin position="65"/>
        <end position="83"/>
    </location>
</feature>
<feature type="transmembrane region" description="Helical" evidence="5">
    <location>
        <begin position="234"/>
        <end position="253"/>
    </location>
</feature>
<feature type="transmembrane region" description="Helical" evidence="5">
    <location>
        <begin position="179"/>
        <end position="199"/>
    </location>
</feature>
<feature type="transmembrane region" description="Helical" evidence="5">
    <location>
        <begin position="205"/>
        <end position="222"/>
    </location>
</feature>
<dbReference type="InterPro" id="IPR051533">
    <property type="entry name" value="WaaL-like"/>
</dbReference>
<dbReference type="EMBL" id="JBBMRA010000001">
    <property type="protein sequence ID" value="MEM5534924.1"/>
    <property type="molecule type" value="Genomic_DNA"/>
</dbReference>
<evidence type="ECO:0000256" key="2">
    <source>
        <dbReference type="ARBA" id="ARBA00022692"/>
    </source>
</evidence>
<feature type="domain" description="O-antigen ligase-related" evidence="6">
    <location>
        <begin position="189"/>
        <end position="342"/>
    </location>
</feature>